<name>A0A2P4YTS4_9STRA</name>
<dbReference type="OrthoDB" id="122534at2759"/>
<gene>
    <name evidence="2" type="ORF">PHPALM_862</name>
</gene>
<reference evidence="2 3" key="1">
    <citation type="journal article" date="2017" name="Genome Biol. Evol.">
        <title>Phytophthora megakarya and P. palmivora, closely related causal agents of cacao black pod rot, underwent increases in genome sizes and gene numbers by different mechanisms.</title>
        <authorList>
            <person name="Ali S.S."/>
            <person name="Shao J."/>
            <person name="Lary D.J."/>
            <person name="Kronmiller B."/>
            <person name="Shen D."/>
            <person name="Strem M.D."/>
            <person name="Amoako-Attah I."/>
            <person name="Akrofi A.Y."/>
            <person name="Begoude B.A."/>
            <person name="Ten Hoopen G.M."/>
            <person name="Coulibaly K."/>
            <person name="Kebe B.I."/>
            <person name="Melnick R.L."/>
            <person name="Guiltinan M.J."/>
            <person name="Tyler B.M."/>
            <person name="Meinhardt L.W."/>
            <person name="Bailey B.A."/>
        </authorList>
    </citation>
    <scope>NUCLEOTIDE SEQUENCE [LARGE SCALE GENOMIC DNA]</scope>
    <source>
        <strain evidence="3">sbr112.9</strain>
    </source>
</reference>
<evidence type="ECO:0000313" key="2">
    <source>
        <dbReference type="EMBL" id="POM81203.1"/>
    </source>
</evidence>
<protein>
    <submittedName>
        <fullName evidence="2">Uncharacterized protein</fullName>
    </submittedName>
</protein>
<feature type="compositionally biased region" description="Acidic residues" evidence="1">
    <location>
        <begin position="7"/>
        <end position="16"/>
    </location>
</feature>
<sequence length="183" mass="20983">MSMKSLDDEDGGDHEDDNAHAPLIWDLSDRNTVRKVALELVEDEEDEETFEDANDEEDDESKEYVAQDGEQDIDRLTQLSAKSADSYASVNDFFRGDTRVFRDTELDRATELSDTFLTSTSPSSIRGLVANDSFLVDDDAQNQEQEQQQKEEQEEDHDQHDEKRRGSGSSRRKKKSRSKKSRK</sequence>
<dbReference type="AlphaFoldDB" id="A0A2P4YTS4"/>
<feature type="region of interest" description="Disordered" evidence="1">
    <location>
        <begin position="1"/>
        <end position="25"/>
    </location>
</feature>
<feature type="compositionally biased region" description="Basic and acidic residues" evidence="1">
    <location>
        <begin position="147"/>
        <end position="165"/>
    </location>
</feature>
<comment type="caution">
    <text evidence="2">The sequence shown here is derived from an EMBL/GenBank/DDBJ whole genome shotgun (WGS) entry which is preliminary data.</text>
</comment>
<proteinExistence type="predicted"/>
<dbReference type="EMBL" id="NCKW01000141">
    <property type="protein sequence ID" value="POM81203.1"/>
    <property type="molecule type" value="Genomic_DNA"/>
</dbReference>
<keyword evidence="3" id="KW-1185">Reference proteome</keyword>
<dbReference type="Proteomes" id="UP000237271">
    <property type="component" value="Unassembled WGS sequence"/>
</dbReference>
<feature type="compositionally biased region" description="Basic residues" evidence="1">
    <location>
        <begin position="170"/>
        <end position="183"/>
    </location>
</feature>
<feature type="compositionally biased region" description="Acidic residues" evidence="1">
    <location>
        <begin position="40"/>
        <end position="61"/>
    </location>
</feature>
<evidence type="ECO:0000256" key="1">
    <source>
        <dbReference type="SAM" id="MobiDB-lite"/>
    </source>
</evidence>
<organism evidence="2 3">
    <name type="scientific">Phytophthora palmivora</name>
    <dbReference type="NCBI Taxonomy" id="4796"/>
    <lineage>
        <taxon>Eukaryota</taxon>
        <taxon>Sar</taxon>
        <taxon>Stramenopiles</taxon>
        <taxon>Oomycota</taxon>
        <taxon>Peronosporomycetes</taxon>
        <taxon>Peronosporales</taxon>
        <taxon>Peronosporaceae</taxon>
        <taxon>Phytophthora</taxon>
    </lineage>
</organism>
<feature type="region of interest" description="Disordered" evidence="1">
    <location>
        <begin position="130"/>
        <end position="183"/>
    </location>
</feature>
<feature type="region of interest" description="Disordered" evidence="1">
    <location>
        <begin position="39"/>
        <end position="73"/>
    </location>
</feature>
<evidence type="ECO:0000313" key="3">
    <source>
        <dbReference type="Proteomes" id="UP000237271"/>
    </source>
</evidence>
<accession>A0A2P4YTS4</accession>